<protein>
    <submittedName>
        <fullName evidence="12">Unannotated protein</fullName>
    </submittedName>
</protein>
<keyword evidence="3" id="KW-0444">Lipid biosynthesis</keyword>
<evidence type="ECO:0000256" key="2">
    <source>
        <dbReference type="ARBA" id="ARBA00010441"/>
    </source>
</evidence>
<evidence type="ECO:0000256" key="9">
    <source>
        <dbReference type="ARBA" id="ARBA00023209"/>
    </source>
</evidence>
<dbReference type="Gene3D" id="1.20.120.1760">
    <property type="match status" value="1"/>
</dbReference>
<accession>A0A6J7QZN3</accession>
<comment type="similarity">
    <text evidence="2">Belongs to the CDP-alcohol phosphatidyltransferase class-I family.</text>
</comment>
<dbReference type="InterPro" id="IPR048254">
    <property type="entry name" value="CDP_ALCOHOL_P_TRANSF_CS"/>
</dbReference>
<evidence type="ECO:0000256" key="8">
    <source>
        <dbReference type="ARBA" id="ARBA00023136"/>
    </source>
</evidence>
<organism evidence="12">
    <name type="scientific">freshwater metagenome</name>
    <dbReference type="NCBI Taxonomy" id="449393"/>
    <lineage>
        <taxon>unclassified sequences</taxon>
        <taxon>metagenomes</taxon>
        <taxon>ecological metagenomes</taxon>
    </lineage>
</organism>
<dbReference type="EMBL" id="CAFBPN010000034">
    <property type="protein sequence ID" value="CAB5019782.1"/>
    <property type="molecule type" value="Genomic_DNA"/>
</dbReference>
<evidence type="ECO:0000313" key="12">
    <source>
        <dbReference type="EMBL" id="CAB5019782.1"/>
    </source>
</evidence>
<keyword evidence="6 11" id="KW-1133">Transmembrane helix</keyword>
<keyword evidence="9" id="KW-0594">Phospholipid biosynthesis</keyword>
<keyword evidence="7" id="KW-0443">Lipid metabolism</keyword>
<name>A0A6J7QZN3_9ZZZZ</name>
<evidence type="ECO:0000256" key="5">
    <source>
        <dbReference type="ARBA" id="ARBA00022692"/>
    </source>
</evidence>
<dbReference type="PANTHER" id="PTHR14269:SF62">
    <property type="entry name" value="CDP-DIACYLGLYCEROL--GLYCEROL-3-PHOSPHATE 3-PHOSPHATIDYLTRANSFERASE 1, CHLOROPLASTIC"/>
    <property type="match status" value="1"/>
</dbReference>
<proteinExistence type="inferred from homology"/>
<evidence type="ECO:0000256" key="7">
    <source>
        <dbReference type="ARBA" id="ARBA00023098"/>
    </source>
</evidence>
<dbReference type="Pfam" id="PF01066">
    <property type="entry name" value="CDP-OH_P_transf"/>
    <property type="match status" value="1"/>
</dbReference>
<dbReference type="InterPro" id="IPR043130">
    <property type="entry name" value="CDP-OH_PTrfase_TM_dom"/>
</dbReference>
<keyword evidence="4" id="KW-0808">Transferase</keyword>
<dbReference type="GO" id="GO:0046474">
    <property type="term" value="P:glycerophospholipid biosynthetic process"/>
    <property type="evidence" value="ECO:0007669"/>
    <property type="project" value="TreeGrafter"/>
</dbReference>
<keyword evidence="10" id="KW-1208">Phospholipid metabolism</keyword>
<feature type="transmembrane region" description="Helical" evidence="11">
    <location>
        <begin position="12"/>
        <end position="33"/>
    </location>
</feature>
<dbReference type="PANTHER" id="PTHR14269">
    <property type="entry name" value="CDP-DIACYLGLYCEROL--GLYCEROL-3-PHOSPHATE 3-PHOSPHATIDYLTRANSFERASE-RELATED"/>
    <property type="match status" value="1"/>
</dbReference>
<dbReference type="PROSITE" id="PS00379">
    <property type="entry name" value="CDP_ALCOHOL_P_TRANSF"/>
    <property type="match status" value="1"/>
</dbReference>
<evidence type="ECO:0000256" key="4">
    <source>
        <dbReference type="ARBA" id="ARBA00022679"/>
    </source>
</evidence>
<comment type="subcellular location">
    <subcellularLocation>
        <location evidence="1">Membrane</location>
        <topology evidence="1">Multi-pass membrane protein</topology>
    </subcellularLocation>
</comment>
<dbReference type="InterPro" id="IPR004570">
    <property type="entry name" value="Phosphatidylglycerol_P_synth"/>
</dbReference>
<feature type="transmembrane region" description="Helical" evidence="11">
    <location>
        <begin position="79"/>
        <end position="96"/>
    </location>
</feature>
<evidence type="ECO:0000256" key="6">
    <source>
        <dbReference type="ARBA" id="ARBA00022989"/>
    </source>
</evidence>
<dbReference type="InterPro" id="IPR050324">
    <property type="entry name" value="CDP-alcohol_PTase-I"/>
</dbReference>
<dbReference type="AlphaFoldDB" id="A0A6J7QZN3"/>
<keyword evidence="5 11" id="KW-0812">Transmembrane</keyword>
<evidence type="ECO:0000256" key="1">
    <source>
        <dbReference type="ARBA" id="ARBA00004141"/>
    </source>
</evidence>
<evidence type="ECO:0000256" key="3">
    <source>
        <dbReference type="ARBA" id="ARBA00022516"/>
    </source>
</evidence>
<gene>
    <name evidence="12" type="ORF">UFOPK4098_00789</name>
</gene>
<dbReference type="GO" id="GO:0016020">
    <property type="term" value="C:membrane"/>
    <property type="evidence" value="ECO:0007669"/>
    <property type="project" value="UniProtKB-SubCell"/>
</dbReference>
<evidence type="ECO:0000256" key="11">
    <source>
        <dbReference type="SAM" id="Phobius"/>
    </source>
</evidence>
<feature type="transmembrane region" description="Helical" evidence="11">
    <location>
        <begin position="157"/>
        <end position="180"/>
    </location>
</feature>
<keyword evidence="8 11" id="KW-0472">Membrane</keyword>
<feature type="transmembrane region" description="Helical" evidence="11">
    <location>
        <begin position="132"/>
        <end position="151"/>
    </location>
</feature>
<sequence length="197" mass="21508">MSELFNRKSVLTVPNFISLVRLLCLPIFLWALFGRDSQLAAALILGALGATDWIDGYIARRFHQVSPLGAILDPTVDRLLFIVGLVALGIDGAVPWVVAGLILFREAGIGLLMVVATAFGMERFSVTYLGKWATFILMFAVPALTLAHSGIGVEALFLVVGWLLVVPGLFLSYLTAWRYLPAIVEHLRAGRARRSTI</sequence>
<dbReference type="GO" id="GO:0008444">
    <property type="term" value="F:CDP-diacylglycerol-glycerol-3-phosphate 3-phosphatidyltransferase activity"/>
    <property type="evidence" value="ECO:0007669"/>
    <property type="project" value="InterPro"/>
</dbReference>
<dbReference type="PIRSF" id="PIRSF000847">
    <property type="entry name" value="Phos_ph_gly_syn"/>
    <property type="match status" value="1"/>
</dbReference>
<dbReference type="InterPro" id="IPR000462">
    <property type="entry name" value="CDP-OH_P_trans"/>
</dbReference>
<feature type="transmembrane region" description="Helical" evidence="11">
    <location>
        <begin position="39"/>
        <end position="58"/>
    </location>
</feature>
<evidence type="ECO:0000256" key="10">
    <source>
        <dbReference type="ARBA" id="ARBA00023264"/>
    </source>
</evidence>
<reference evidence="12" key="1">
    <citation type="submission" date="2020-05" db="EMBL/GenBank/DDBJ databases">
        <authorList>
            <person name="Chiriac C."/>
            <person name="Salcher M."/>
            <person name="Ghai R."/>
            <person name="Kavagutti S V."/>
        </authorList>
    </citation>
    <scope>NUCLEOTIDE SEQUENCE</scope>
</reference>